<evidence type="ECO:0000313" key="7">
    <source>
        <dbReference type="EMBL" id="GER55330.1"/>
    </source>
</evidence>
<keyword evidence="8" id="KW-1185">Reference proteome</keyword>
<name>A0A5A7RDF3_STRAF</name>
<dbReference type="AlphaFoldDB" id="A0A5A7RDF3"/>
<comment type="function">
    <text evidence="4">Plant non-specific lipid-transfer proteins transfer phospholipids as well as galactolipids across membranes. May play a role in wax or cutin deposition in the cell walls of expanding epidermal cells and certain secretory tissues.</text>
</comment>
<dbReference type="PANTHER" id="PTHR33076">
    <property type="entry name" value="NON-SPECIFIC LIPID-TRANSFER PROTEIN 2-RELATED"/>
    <property type="match status" value="1"/>
</dbReference>
<dbReference type="GO" id="GO:0008289">
    <property type="term" value="F:lipid binding"/>
    <property type="evidence" value="ECO:0007669"/>
    <property type="project" value="UniProtKB-KW"/>
</dbReference>
<evidence type="ECO:0000256" key="4">
    <source>
        <dbReference type="RuleBase" id="RU000628"/>
    </source>
</evidence>
<dbReference type="CDD" id="cd01960">
    <property type="entry name" value="nsLTP1"/>
    <property type="match status" value="1"/>
</dbReference>
<dbReference type="GO" id="GO:0006869">
    <property type="term" value="P:lipid transport"/>
    <property type="evidence" value="ECO:0007669"/>
    <property type="project" value="InterPro"/>
</dbReference>
<dbReference type="PRINTS" id="PR00382">
    <property type="entry name" value="LIPIDTRNSFER"/>
</dbReference>
<keyword evidence="3 4" id="KW-0446">Lipid-binding</keyword>
<dbReference type="EMBL" id="BKCP01011638">
    <property type="protein sequence ID" value="GER55330.1"/>
    <property type="molecule type" value="Genomic_DNA"/>
</dbReference>
<evidence type="ECO:0000256" key="1">
    <source>
        <dbReference type="ARBA" id="ARBA00009748"/>
    </source>
</evidence>
<feature type="domain" description="Bifunctional inhibitor/plant lipid transfer protein/seed storage helical" evidence="6">
    <location>
        <begin position="33"/>
        <end position="116"/>
    </location>
</feature>
<evidence type="ECO:0000256" key="2">
    <source>
        <dbReference type="ARBA" id="ARBA00022448"/>
    </source>
</evidence>
<comment type="caution">
    <text evidence="7">The sequence shown here is derived from an EMBL/GenBank/DDBJ whole genome shotgun (WGS) entry which is preliminary data.</text>
</comment>
<dbReference type="OrthoDB" id="1890443at2759"/>
<sequence length="120" mass="12394">MSNKIEKLSVVLAIAVMVVVAANGPRVEAAIGCGSVVSYLQSCVAYVTNKGPIGSCCSGVNGLYVAAKTKEDRQSVCVCLKTVAASYYGLDLDKVEGLPATCGIDIPYKISPSTDCAKVN</sequence>
<feature type="chain" id="PRO_5022876043" description="Non-specific lipid-transfer protein" evidence="5">
    <location>
        <begin position="22"/>
        <end position="120"/>
    </location>
</feature>
<dbReference type="InterPro" id="IPR036312">
    <property type="entry name" value="Bifun_inhib/LTP/seed_sf"/>
</dbReference>
<evidence type="ECO:0000256" key="5">
    <source>
        <dbReference type="SAM" id="SignalP"/>
    </source>
</evidence>
<reference evidence="8" key="1">
    <citation type="journal article" date="2019" name="Curr. Biol.">
        <title>Genome Sequence of Striga asiatica Provides Insight into the Evolution of Plant Parasitism.</title>
        <authorList>
            <person name="Yoshida S."/>
            <person name="Kim S."/>
            <person name="Wafula E.K."/>
            <person name="Tanskanen J."/>
            <person name="Kim Y.M."/>
            <person name="Honaas L."/>
            <person name="Yang Z."/>
            <person name="Spallek T."/>
            <person name="Conn C.E."/>
            <person name="Ichihashi Y."/>
            <person name="Cheong K."/>
            <person name="Cui S."/>
            <person name="Der J.P."/>
            <person name="Gundlach H."/>
            <person name="Jiao Y."/>
            <person name="Hori C."/>
            <person name="Ishida J.K."/>
            <person name="Kasahara H."/>
            <person name="Kiba T."/>
            <person name="Kim M.S."/>
            <person name="Koo N."/>
            <person name="Laohavisit A."/>
            <person name="Lee Y.H."/>
            <person name="Lumba S."/>
            <person name="McCourt P."/>
            <person name="Mortimer J.C."/>
            <person name="Mutuku J.M."/>
            <person name="Nomura T."/>
            <person name="Sasaki-Sekimoto Y."/>
            <person name="Seto Y."/>
            <person name="Wang Y."/>
            <person name="Wakatake T."/>
            <person name="Sakakibara H."/>
            <person name="Demura T."/>
            <person name="Yamaguchi S."/>
            <person name="Yoneyama K."/>
            <person name="Manabe R.I."/>
            <person name="Nelson D.C."/>
            <person name="Schulman A.H."/>
            <person name="Timko M.P."/>
            <person name="dePamphilis C.W."/>
            <person name="Choi D."/>
            <person name="Shirasu K."/>
        </authorList>
    </citation>
    <scope>NUCLEOTIDE SEQUENCE [LARGE SCALE GENOMIC DNA]</scope>
    <source>
        <strain evidence="8">cv. UVA1</strain>
    </source>
</reference>
<evidence type="ECO:0000256" key="3">
    <source>
        <dbReference type="ARBA" id="ARBA00023121"/>
    </source>
</evidence>
<dbReference type="Pfam" id="PF00234">
    <property type="entry name" value="Tryp_alpha_amyl"/>
    <property type="match status" value="1"/>
</dbReference>
<dbReference type="PROSITE" id="PS00597">
    <property type="entry name" value="PLANT_LTP"/>
    <property type="match status" value="1"/>
</dbReference>
<organism evidence="7 8">
    <name type="scientific">Striga asiatica</name>
    <name type="common">Asiatic witchweed</name>
    <name type="synonym">Buchnera asiatica</name>
    <dbReference type="NCBI Taxonomy" id="4170"/>
    <lineage>
        <taxon>Eukaryota</taxon>
        <taxon>Viridiplantae</taxon>
        <taxon>Streptophyta</taxon>
        <taxon>Embryophyta</taxon>
        <taxon>Tracheophyta</taxon>
        <taxon>Spermatophyta</taxon>
        <taxon>Magnoliopsida</taxon>
        <taxon>eudicotyledons</taxon>
        <taxon>Gunneridae</taxon>
        <taxon>Pentapetalae</taxon>
        <taxon>asterids</taxon>
        <taxon>lamiids</taxon>
        <taxon>Lamiales</taxon>
        <taxon>Orobanchaceae</taxon>
        <taxon>Buchnereae</taxon>
        <taxon>Striga</taxon>
    </lineage>
</organism>
<gene>
    <name evidence="7" type="ORF">STAS_32984</name>
</gene>
<dbReference type="SUPFAM" id="SSF47699">
    <property type="entry name" value="Bifunctional inhibitor/lipid-transfer protein/seed storage 2S albumin"/>
    <property type="match status" value="1"/>
</dbReference>
<dbReference type="Gene3D" id="1.10.110.10">
    <property type="entry name" value="Plant lipid-transfer and hydrophobic proteins"/>
    <property type="match status" value="1"/>
</dbReference>
<feature type="signal peptide" evidence="5">
    <location>
        <begin position="1"/>
        <end position="21"/>
    </location>
</feature>
<dbReference type="SMART" id="SM00499">
    <property type="entry name" value="AAI"/>
    <property type="match status" value="1"/>
</dbReference>
<proteinExistence type="inferred from homology"/>
<protein>
    <recommendedName>
        <fullName evidence="4">Non-specific lipid-transfer protein</fullName>
    </recommendedName>
</protein>
<evidence type="ECO:0000313" key="8">
    <source>
        <dbReference type="Proteomes" id="UP000325081"/>
    </source>
</evidence>
<keyword evidence="5" id="KW-0732">Signal</keyword>
<dbReference type="InterPro" id="IPR016140">
    <property type="entry name" value="Bifunc_inhib/LTP/seed_store"/>
</dbReference>
<keyword evidence="2 4" id="KW-0813">Transport</keyword>
<accession>A0A5A7RDF3</accession>
<dbReference type="InterPro" id="IPR000528">
    <property type="entry name" value="Plant_nsLTP"/>
</dbReference>
<dbReference type="Proteomes" id="UP000325081">
    <property type="component" value="Unassembled WGS sequence"/>
</dbReference>
<comment type="similarity">
    <text evidence="1 4">Belongs to the plant LTP family.</text>
</comment>
<evidence type="ECO:0000259" key="6">
    <source>
        <dbReference type="SMART" id="SM00499"/>
    </source>
</evidence>